<dbReference type="Pfam" id="PF00172">
    <property type="entry name" value="Zn_clus"/>
    <property type="match status" value="1"/>
</dbReference>
<dbReference type="InterPro" id="IPR001138">
    <property type="entry name" value="Zn2Cys6_DnaBD"/>
</dbReference>
<proteinExistence type="predicted"/>
<evidence type="ECO:0000313" key="8">
    <source>
        <dbReference type="Proteomes" id="UP000769157"/>
    </source>
</evidence>
<evidence type="ECO:0000256" key="3">
    <source>
        <dbReference type="ARBA" id="ARBA00023015"/>
    </source>
</evidence>
<evidence type="ECO:0000256" key="4">
    <source>
        <dbReference type="ARBA" id="ARBA00023163"/>
    </source>
</evidence>
<evidence type="ECO:0000313" key="7">
    <source>
        <dbReference type="EMBL" id="KAH3662558.1"/>
    </source>
</evidence>
<dbReference type="InterPro" id="IPR050815">
    <property type="entry name" value="TF_fung"/>
</dbReference>
<dbReference type="PROSITE" id="PS00463">
    <property type="entry name" value="ZN2_CY6_FUNGAL_1"/>
    <property type="match status" value="1"/>
</dbReference>
<dbReference type="PANTHER" id="PTHR47338:SF5">
    <property type="entry name" value="ZN(II)2CYS6 TRANSCRIPTION FACTOR (EUROFUNG)"/>
    <property type="match status" value="1"/>
</dbReference>
<reference evidence="7" key="2">
    <citation type="submission" date="2021-01" db="EMBL/GenBank/DDBJ databases">
        <authorList>
            <person name="Schikora-Tamarit M.A."/>
        </authorList>
    </citation>
    <scope>NUCLEOTIDE SEQUENCE</scope>
    <source>
        <strain evidence="7">CBS6075</strain>
    </source>
</reference>
<evidence type="ECO:0000256" key="1">
    <source>
        <dbReference type="ARBA" id="ARBA00004123"/>
    </source>
</evidence>
<dbReference type="InterPro" id="IPR036864">
    <property type="entry name" value="Zn2-C6_fun-type_DNA-bd_sf"/>
</dbReference>
<dbReference type="CDD" id="cd12148">
    <property type="entry name" value="fungal_TF_MHR"/>
    <property type="match status" value="1"/>
</dbReference>
<reference evidence="7" key="1">
    <citation type="journal article" date="2021" name="Open Biol.">
        <title>Shared evolutionary footprints suggest mitochondrial oxidative damage underlies multiple complex I losses in fungi.</title>
        <authorList>
            <person name="Schikora-Tamarit M.A."/>
            <person name="Marcet-Houben M."/>
            <person name="Nosek J."/>
            <person name="Gabaldon T."/>
        </authorList>
    </citation>
    <scope>NUCLEOTIDE SEQUENCE</scope>
    <source>
        <strain evidence="7">CBS6075</strain>
    </source>
</reference>
<dbReference type="PANTHER" id="PTHR47338">
    <property type="entry name" value="ZN(II)2CYS6 TRANSCRIPTION FACTOR (EUROFUNG)-RELATED"/>
    <property type="match status" value="1"/>
</dbReference>
<dbReference type="Pfam" id="PF04082">
    <property type="entry name" value="Fungal_trans"/>
    <property type="match status" value="1"/>
</dbReference>
<dbReference type="Gene3D" id="4.10.240.10">
    <property type="entry name" value="Zn(2)-C6 fungal-type DNA-binding domain"/>
    <property type="match status" value="1"/>
</dbReference>
<dbReference type="SMART" id="SM00066">
    <property type="entry name" value="GAL4"/>
    <property type="match status" value="1"/>
</dbReference>
<dbReference type="GO" id="GO:0008270">
    <property type="term" value="F:zinc ion binding"/>
    <property type="evidence" value="ECO:0007669"/>
    <property type="project" value="InterPro"/>
</dbReference>
<keyword evidence="3" id="KW-0805">Transcription regulation</keyword>
<keyword evidence="5" id="KW-0539">Nucleus</keyword>
<dbReference type="PROSITE" id="PS50048">
    <property type="entry name" value="ZN2_CY6_FUNGAL_2"/>
    <property type="match status" value="1"/>
</dbReference>
<evidence type="ECO:0000259" key="6">
    <source>
        <dbReference type="PROSITE" id="PS50048"/>
    </source>
</evidence>
<comment type="subcellular location">
    <subcellularLocation>
        <location evidence="1">Nucleus</location>
    </subcellularLocation>
</comment>
<keyword evidence="4" id="KW-0804">Transcription</keyword>
<organism evidence="7 8">
    <name type="scientific">Ogataea philodendri</name>
    <dbReference type="NCBI Taxonomy" id="1378263"/>
    <lineage>
        <taxon>Eukaryota</taxon>
        <taxon>Fungi</taxon>
        <taxon>Dikarya</taxon>
        <taxon>Ascomycota</taxon>
        <taxon>Saccharomycotina</taxon>
        <taxon>Pichiomycetes</taxon>
        <taxon>Pichiales</taxon>
        <taxon>Pichiaceae</taxon>
        <taxon>Ogataea</taxon>
    </lineage>
</organism>
<dbReference type="CDD" id="cd00067">
    <property type="entry name" value="GAL4"/>
    <property type="match status" value="1"/>
</dbReference>
<protein>
    <recommendedName>
        <fullName evidence="6">Zn(2)-C6 fungal-type domain-containing protein</fullName>
    </recommendedName>
</protein>
<keyword evidence="2" id="KW-0479">Metal-binding</keyword>
<dbReference type="GeneID" id="70237774"/>
<dbReference type="AlphaFoldDB" id="A0A9P8NYH3"/>
<dbReference type="OrthoDB" id="39175at2759"/>
<dbReference type="GO" id="GO:0003677">
    <property type="term" value="F:DNA binding"/>
    <property type="evidence" value="ECO:0007669"/>
    <property type="project" value="InterPro"/>
</dbReference>
<evidence type="ECO:0000256" key="2">
    <source>
        <dbReference type="ARBA" id="ARBA00022723"/>
    </source>
</evidence>
<name>A0A9P8NYH3_9ASCO</name>
<dbReference type="SUPFAM" id="SSF57701">
    <property type="entry name" value="Zn2/Cys6 DNA-binding domain"/>
    <property type="match status" value="1"/>
</dbReference>
<keyword evidence="8" id="KW-1185">Reference proteome</keyword>
<dbReference type="Proteomes" id="UP000769157">
    <property type="component" value="Unassembled WGS sequence"/>
</dbReference>
<sequence length="629" mass="71183">MSTRTKLACNHCRELKLRCINEGNDRLPCQRCQRLQNQCTYTPTASQLRKKTRVLPIPSKTEKRRNQVPSLVLPEKPLWGKIAETFFHNQYQGIFPFVHGPSFKEFLESPDFSPATYLAEYSQRADDETMLKWPDPLVLLGILALCARLVPTLTVQYGAFDENKSPESFVPGIKLNKSRSASSCASKYFAWHARSLLKDVFDRPSVQRVQALTMLSSHEWGEKNVARSFLYVGIAARMSLVLGLGEINSLSYKHEAGDVKTTFLVNEMKRRTLWSVYMMDRCISSGRNRSSSIRIDDINVALPCTEQAWVAGLPVNCMTYQELQRCVDNDGEIPGPENLTACCFTILAFEIWAKIAKWAGEGGARAESKDPWTEDSTYFQLSRDLNNLEANLPSSLKYDPANLVTQISEHSAGSFGYLHSILFLSRVFLNREYFFLSPELLAKGWWAGSTRKLLDAIRKSSSLINTLSSLGLMVVAPFTGFEIFTNAGTALYFAAFPPTVLETHLVSESDALRDEFKEISLQNIRLLRKWGDVWTLASNWEDWITDMRGIFGTQSPESRSLRNGLLDYGSPIIQDENEKSATKKRAERLRTLQEPSIGDFELPITMESFESFDIGSLLPGWYDVMHVDP</sequence>
<comment type="caution">
    <text evidence="7">The sequence shown here is derived from an EMBL/GenBank/DDBJ whole genome shotgun (WGS) entry which is preliminary data.</text>
</comment>
<gene>
    <name evidence="7" type="ORF">OGAPHI_005810</name>
</gene>
<feature type="domain" description="Zn(2)-C6 fungal-type" evidence="6">
    <location>
        <begin position="8"/>
        <end position="41"/>
    </location>
</feature>
<dbReference type="GO" id="GO:0006351">
    <property type="term" value="P:DNA-templated transcription"/>
    <property type="evidence" value="ECO:0007669"/>
    <property type="project" value="InterPro"/>
</dbReference>
<dbReference type="RefSeq" id="XP_046059647.1">
    <property type="nucleotide sequence ID" value="XM_046207032.1"/>
</dbReference>
<dbReference type="EMBL" id="JAEUBE010000378">
    <property type="protein sequence ID" value="KAH3662558.1"/>
    <property type="molecule type" value="Genomic_DNA"/>
</dbReference>
<dbReference type="GO" id="GO:0000981">
    <property type="term" value="F:DNA-binding transcription factor activity, RNA polymerase II-specific"/>
    <property type="evidence" value="ECO:0007669"/>
    <property type="project" value="InterPro"/>
</dbReference>
<dbReference type="GO" id="GO:0005634">
    <property type="term" value="C:nucleus"/>
    <property type="evidence" value="ECO:0007669"/>
    <property type="project" value="UniProtKB-SubCell"/>
</dbReference>
<accession>A0A9P8NYH3</accession>
<dbReference type="SMART" id="SM00906">
    <property type="entry name" value="Fungal_trans"/>
    <property type="match status" value="1"/>
</dbReference>
<evidence type="ECO:0000256" key="5">
    <source>
        <dbReference type="ARBA" id="ARBA00023242"/>
    </source>
</evidence>
<dbReference type="InterPro" id="IPR007219">
    <property type="entry name" value="XnlR_reg_dom"/>
</dbReference>